<protein>
    <submittedName>
        <fullName evidence="1">Uncharacterized protein</fullName>
    </submittedName>
</protein>
<dbReference type="EMBL" id="BMYD01000002">
    <property type="protein sequence ID" value="GHA79424.1"/>
    <property type="molecule type" value="Genomic_DNA"/>
</dbReference>
<proteinExistence type="predicted"/>
<dbReference type="Proteomes" id="UP000646426">
    <property type="component" value="Unassembled WGS sequence"/>
</dbReference>
<keyword evidence="2" id="KW-1185">Reference proteome</keyword>
<dbReference type="AlphaFoldDB" id="A0A918T241"/>
<evidence type="ECO:0000313" key="1">
    <source>
        <dbReference type="EMBL" id="GHA79424.1"/>
    </source>
</evidence>
<sequence length="121" mass="13953">MLVEVARTFEQHDERVHDGAALVLRVEKRSELLDGIEQLAVVFRMVERIELHGADRAARERRFRAHAWKRVGRDEFEKARAQCAGRRRKRVIARFGCIETVPMKIHDAAPLKARLNRSGSA</sequence>
<name>A0A918T241_9GAMM</name>
<evidence type="ECO:0000313" key="2">
    <source>
        <dbReference type="Proteomes" id="UP000646426"/>
    </source>
</evidence>
<accession>A0A918T241</accession>
<reference evidence="1" key="2">
    <citation type="submission" date="2020-09" db="EMBL/GenBank/DDBJ databases">
        <authorList>
            <person name="Sun Q."/>
            <person name="Kim S."/>
        </authorList>
    </citation>
    <scope>NUCLEOTIDE SEQUENCE</scope>
    <source>
        <strain evidence="1">KCTC 23077</strain>
    </source>
</reference>
<gene>
    <name evidence="1" type="ORF">GCM10007067_16170</name>
</gene>
<organism evidence="1 2">
    <name type="scientific">Cognatilysobacter bugurensis</name>
    <dbReference type="NCBI Taxonomy" id="543356"/>
    <lineage>
        <taxon>Bacteria</taxon>
        <taxon>Pseudomonadati</taxon>
        <taxon>Pseudomonadota</taxon>
        <taxon>Gammaproteobacteria</taxon>
        <taxon>Lysobacterales</taxon>
        <taxon>Lysobacteraceae</taxon>
        <taxon>Cognatilysobacter</taxon>
    </lineage>
</organism>
<reference evidence="1" key="1">
    <citation type="journal article" date="2014" name="Int. J. Syst. Evol. Microbiol.">
        <title>Complete genome sequence of Corynebacterium casei LMG S-19264T (=DSM 44701T), isolated from a smear-ripened cheese.</title>
        <authorList>
            <consortium name="US DOE Joint Genome Institute (JGI-PGF)"/>
            <person name="Walter F."/>
            <person name="Albersmeier A."/>
            <person name="Kalinowski J."/>
            <person name="Ruckert C."/>
        </authorList>
    </citation>
    <scope>NUCLEOTIDE SEQUENCE</scope>
    <source>
        <strain evidence="1">KCTC 23077</strain>
    </source>
</reference>
<comment type="caution">
    <text evidence="1">The sequence shown here is derived from an EMBL/GenBank/DDBJ whole genome shotgun (WGS) entry which is preliminary data.</text>
</comment>